<dbReference type="PROSITE" id="PS50005">
    <property type="entry name" value="TPR"/>
    <property type="match status" value="1"/>
</dbReference>
<reference evidence="3 4" key="1">
    <citation type="journal article" date="2020" name="ISME J.">
        <title>Uncovering the hidden diversity of litter-decomposition mechanisms in mushroom-forming fungi.</title>
        <authorList>
            <person name="Floudas D."/>
            <person name="Bentzer J."/>
            <person name="Ahren D."/>
            <person name="Johansson T."/>
            <person name="Persson P."/>
            <person name="Tunlid A."/>
        </authorList>
    </citation>
    <scope>NUCLEOTIDE SEQUENCE [LARGE SCALE GENOMIC DNA]</scope>
    <source>
        <strain evidence="3 4">CBS 175.51</strain>
    </source>
</reference>
<dbReference type="OrthoDB" id="2423701at2759"/>
<keyword evidence="1" id="KW-0802">TPR repeat</keyword>
<sequence>MAEIAKDKGSAAYRRGDFEGAIEAFALAARTDPVEPVYTSNLSAVYYEQGQYTKSAEAIISSWRALRAKNPIDGNPGTPPLKDPLAPKLATRFAKAKLNGVLSGQFSLHDKKPKKKQTSESNYGIESDIELFVNNWLEEQGPSSKDAKVEELRLVWSEWRAYVQRCNLHEREACQEAMAEAQRRLRDLPIFRKALETTVEYYKFGNDPVRSMFDGVNKTKELTIDVHALRRDKLLDLAFLFGGSGDARHAFGTIFHLSDICSRLKRHEKTPTMHLTLVDIHPATLARVMLVFALIRKLLRIPRSDERRLDYETTIFYMYTTILMPDYCHSILVDTARELFIELTQHSKRNLTKSFHVGERSLAQILPIIEYWSVQLPKTTKEFLQVNPAKFIVGGVLPSGPMGNATNSLTQNPAYLKALRGAAAQRGVREKYDIPCYDDPDAEQNVYDTLKVLLPPSAFLDRHPNLEKYIRKQGGTEESRRKAAQKEIEETWKPNPTMFDNSAVEHNKFSYRGYPVISSSPHDILRFYLDAAIYIPEIPNKLSLDTTAFAIVIQFFRLAMQGIDELDEDLTVEFVAGDVIAGIGKLVNGDLGPRPAHFPKKYLRMWLNNVPDYTSGPLGSVVHLVPYLQPSKYSMVLSNCLLNCSSFANLNELLYNYTYCHSKTLKRMFAVLYRDENGTTFDEMNISPLQDKPLFSSVVPKKELHTYLKTMLLRFLCPPRSPQMPYRIDEPGTLAYFFHFLLYLVHQAGCPPHWIAEIIQSVIDDNLVTDIVPYTGMLPISSKTNAGLIGPAARKVNLKPWRAEIEAILLSIRPIIPFALTFPPDLASLTHEDVRVYTTPISSTVEHRMDVSPFVKTAGLIFYGPQVMSSAINKTISNVVGLLDDAKGMPDVQLMSMQETLDLRNGVVSWRMSKAWYEKMVKEDWKMMVYVSNQALPVTRSVDARMWMDSEAGAADLD</sequence>
<protein>
    <recommendedName>
        <fullName evidence="2">DUF4470 domain-containing protein</fullName>
    </recommendedName>
</protein>
<evidence type="ECO:0000259" key="2">
    <source>
        <dbReference type="Pfam" id="PF14737"/>
    </source>
</evidence>
<comment type="caution">
    <text evidence="3">The sequence shown here is derived from an EMBL/GenBank/DDBJ whole genome shotgun (WGS) entry which is preliminary data.</text>
</comment>
<evidence type="ECO:0000313" key="4">
    <source>
        <dbReference type="Proteomes" id="UP000541558"/>
    </source>
</evidence>
<name>A0A8H5BC71_9AGAR</name>
<dbReference type="InterPro" id="IPR011990">
    <property type="entry name" value="TPR-like_helical_dom_sf"/>
</dbReference>
<feature type="domain" description="DUF4470" evidence="2">
    <location>
        <begin position="204"/>
        <end position="316"/>
    </location>
</feature>
<dbReference type="InterPro" id="IPR027974">
    <property type="entry name" value="DUF4470"/>
</dbReference>
<accession>A0A8H5BC71</accession>
<evidence type="ECO:0000256" key="1">
    <source>
        <dbReference type="PROSITE-ProRule" id="PRU00339"/>
    </source>
</evidence>
<proteinExistence type="predicted"/>
<keyword evidence="4" id="KW-1185">Reference proteome</keyword>
<dbReference type="EMBL" id="JAACJK010000169">
    <property type="protein sequence ID" value="KAF5320529.1"/>
    <property type="molecule type" value="Genomic_DNA"/>
</dbReference>
<dbReference type="SUPFAM" id="SSF48452">
    <property type="entry name" value="TPR-like"/>
    <property type="match status" value="1"/>
</dbReference>
<dbReference type="AlphaFoldDB" id="A0A8H5BC71"/>
<dbReference type="Proteomes" id="UP000541558">
    <property type="component" value="Unassembled WGS sequence"/>
</dbReference>
<feature type="repeat" description="TPR" evidence="1">
    <location>
        <begin position="2"/>
        <end position="35"/>
    </location>
</feature>
<dbReference type="Gene3D" id="1.25.40.10">
    <property type="entry name" value="Tetratricopeptide repeat domain"/>
    <property type="match status" value="1"/>
</dbReference>
<dbReference type="Pfam" id="PF14737">
    <property type="entry name" value="DUF4470"/>
    <property type="match status" value="1"/>
</dbReference>
<evidence type="ECO:0000313" key="3">
    <source>
        <dbReference type="EMBL" id="KAF5320529.1"/>
    </source>
</evidence>
<organism evidence="3 4">
    <name type="scientific">Ephemerocybe angulata</name>
    <dbReference type="NCBI Taxonomy" id="980116"/>
    <lineage>
        <taxon>Eukaryota</taxon>
        <taxon>Fungi</taxon>
        <taxon>Dikarya</taxon>
        <taxon>Basidiomycota</taxon>
        <taxon>Agaricomycotina</taxon>
        <taxon>Agaricomycetes</taxon>
        <taxon>Agaricomycetidae</taxon>
        <taxon>Agaricales</taxon>
        <taxon>Agaricineae</taxon>
        <taxon>Psathyrellaceae</taxon>
        <taxon>Ephemerocybe</taxon>
    </lineage>
</organism>
<dbReference type="InterPro" id="IPR019734">
    <property type="entry name" value="TPR_rpt"/>
</dbReference>
<gene>
    <name evidence="3" type="ORF">D9611_010809</name>
</gene>